<dbReference type="EC" id="3.1.1.61" evidence="4"/>
<dbReference type="GO" id="GO:0006935">
    <property type="term" value="P:chemotaxis"/>
    <property type="evidence" value="ECO:0007669"/>
    <property type="project" value="UniProtKB-UniRule"/>
</dbReference>
<evidence type="ECO:0000256" key="7">
    <source>
        <dbReference type="PROSITE-ProRule" id="PRU00169"/>
    </source>
</evidence>
<dbReference type="SMART" id="SM00448">
    <property type="entry name" value="REC"/>
    <property type="match status" value="1"/>
</dbReference>
<feature type="active site" evidence="6">
    <location>
        <position position="175"/>
    </location>
</feature>
<evidence type="ECO:0000259" key="9">
    <source>
        <dbReference type="PROSITE" id="PS50122"/>
    </source>
</evidence>
<dbReference type="GO" id="GO:0000156">
    <property type="term" value="F:phosphorelay response regulator activity"/>
    <property type="evidence" value="ECO:0007669"/>
    <property type="project" value="InterPro"/>
</dbReference>
<dbReference type="PANTHER" id="PTHR42872:SF6">
    <property type="entry name" value="PROTEIN-GLUTAMATE METHYLESTERASE_PROTEIN-GLUTAMINE GLUTAMINASE"/>
    <property type="match status" value="1"/>
</dbReference>
<comment type="caution">
    <text evidence="10">The sequence shown here is derived from an EMBL/GenBank/DDBJ whole genome shotgun (WGS) entry which is preliminary data.</text>
</comment>
<dbReference type="NCBIfam" id="NF001965">
    <property type="entry name" value="PRK00742.1"/>
    <property type="match status" value="1"/>
</dbReference>
<evidence type="ECO:0000313" key="11">
    <source>
        <dbReference type="Proteomes" id="UP000295662"/>
    </source>
</evidence>
<protein>
    <recommendedName>
        <fullName evidence="4">protein-glutamate methylesterase</fullName>
        <ecNumber evidence="4">3.1.1.61</ecNumber>
    </recommendedName>
</protein>
<dbReference type="EMBL" id="SOCA01000003">
    <property type="protein sequence ID" value="TDU71340.1"/>
    <property type="molecule type" value="Genomic_DNA"/>
</dbReference>
<dbReference type="GO" id="GO:0008984">
    <property type="term" value="F:protein-glutamate methylesterase activity"/>
    <property type="evidence" value="ECO:0007669"/>
    <property type="project" value="UniProtKB-EC"/>
</dbReference>
<dbReference type="Gene3D" id="3.40.50.2300">
    <property type="match status" value="1"/>
</dbReference>
<evidence type="ECO:0000256" key="6">
    <source>
        <dbReference type="PROSITE-ProRule" id="PRU00050"/>
    </source>
</evidence>
<dbReference type="PANTHER" id="PTHR42872">
    <property type="entry name" value="PROTEIN-GLUTAMATE METHYLESTERASE/PROTEIN-GLUTAMINE GLUTAMINASE"/>
    <property type="match status" value="1"/>
</dbReference>
<keyword evidence="11" id="KW-1185">Reference proteome</keyword>
<evidence type="ECO:0000256" key="5">
    <source>
        <dbReference type="ARBA" id="ARBA00048267"/>
    </source>
</evidence>
<dbReference type="PIRSF" id="PIRSF000876">
    <property type="entry name" value="RR_chemtxs_CheB"/>
    <property type="match status" value="1"/>
</dbReference>
<dbReference type="InterPro" id="IPR035909">
    <property type="entry name" value="CheB_C"/>
</dbReference>
<dbReference type="PROSITE" id="PS50110">
    <property type="entry name" value="RESPONSE_REGULATORY"/>
    <property type="match status" value="1"/>
</dbReference>
<feature type="active site" evidence="6">
    <location>
        <position position="295"/>
    </location>
</feature>
<name>A0A4R7RZF2_9BACT</name>
<evidence type="ECO:0000256" key="2">
    <source>
        <dbReference type="ARBA" id="ARBA00022500"/>
    </source>
</evidence>
<dbReference type="SUPFAM" id="SSF52738">
    <property type="entry name" value="Methylesterase CheB, C-terminal domain"/>
    <property type="match status" value="1"/>
</dbReference>
<dbReference type="CDD" id="cd16432">
    <property type="entry name" value="CheB_Rec"/>
    <property type="match status" value="1"/>
</dbReference>
<keyword evidence="2 6" id="KW-0145">Chemotaxis</keyword>
<dbReference type="PROSITE" id="PS50122">
    <property type="entry name" value="CHEB"/>
    <property type="match status" value="1"/>
</dbReference>
<accession>A0A4R7RZF2</accession>
<comment type="catalytic activity">
    <reaction evidence="5">
        <text>[protein]-L-glutamate 5-O-methyl ester + H2O = L-glutamyl-[protein] + methanol + H(+)</text>
        <dbReference type="Rhea" id="RHEA:23236"/>
        <dbReference type="Rhea" id="RHEA-COMP:10208"/>
        <dbReference type="Rhea" id="RHEA-COMP:10311"/>
        <dbReference type="ChEBI" id="CHEBI:15377"/>
        <dbReference type="ChEBI" id="CHEBI:15378"/>
        <dbReference type="ChEBI" id="CHEBI:17790"/>
        <dbReference type="ChEBI" id="CHEBI:29973"/>
        <dbReference type="ChEBI" id="CHEBI:82795"/>
        <dbReference type="EC" id="3.1.1.61"/>
    </reaction>
</comment>
<sequence length="357" mass="38201">MKKVSVMIVEDSQVVSEFLHHIINRDPRLQVIASVRSGEEALKTLANTRPDIISLDIRLPGMNGLEVTQRIMNEFPTPIVVVSSDVEDDELKISMNALRAGALSVVQKPVGLRHADYERLSSELCTKLAIMSEVRVIRQRYRTYIPKPEVVPARQRSTLPAEKCPCPRVLGMVASTGGPNAIVQVLNSLPADFPAPILLVQHITPGFVRGFVTWLGGVVPGLKVVEAQHCMPLQAGTVYVAPADVHMAYAEPFQIQLLNTPPVNTQKPSGTVLLKSLTPLGTGAAAVLLTGMGEDGALGMRDMHQAGAYTIAQDEATSVVYGMPAAAVKLGAATATLPLEEIGARLALLFNPPSASS</sequence>
<evidence type="ECO:0000256" key="1">
    <source>
        <dbReference type="ARBA" id="ARBA00022490"/>
    </source>
</evidence>
<gene>
    <name evidence="10" type="ORF">EI77_02464</name>
</gene>
<dbReference type="InterPro" id="IPR008248">
    <property type="entry name" value="CheB-like"/>
</dbReference>
<dbReference type="Pfam" id="PF01339">
    <property type="entry name" value="CheB_methylest"/>
    <property type="match status" value="1"/>
</dbReference>
<dbReference type="Gene3D" id="3.40.50.180">
    <property type="entry name" value="Methylesterase CheB, C-terminal domain"/>
    <property type="match status" value="1"/>
</dbReference>
<feature type="domain" description="CheB-type methylesterase" evidence="9">
    <location>
        <begin position="165"/>
        <end position="346"/>
    </location>
</feature>
<feature type="active site" evidence="6">
    <location>
        <position position="202"/>
    </location>
</feature>
<dbReference type="AlphaFoldDB" id="A0A4R7RZF2"/>
<dbReference type="RefSeq" id="WP_243838814.1">
    <property type="nucleotide sequence ID" value="NZ_SOCA01000003.1"/>
</dbReference>
<dbReference type="GO" id="GO:0005737">
    <property type="term" value="C:cytoplasm"/>
    <property type="evidence" value="ECO:0007669"/>
    <property type="project" value="InterPro"/>
</dbReference>
<dbReference type="Proteomes" id="UP000295662">
    <property type="component" value="Unassembled WGS sequence"/>
</dbReference>
<evidence type="ECO:0000256" key="3">
    <source>
        <dbReference type="ARBA" id="ARBA00022801"/>
    </source>
</evidence>
<reference evidence="10 11" key="1">
    <citation type="submission" date="2019-03" db="EMBL/GenBank/DDBJ databases">
        <title>Genomic Encyclopedia of Archaeal and Bacterial Type Strains, Phase II (KMG-II): from individual species to whole genera.</title>
        <authorList>
            <person name="Goeker M."/>
        </authorList>
    </citation>
    <scope>NUCLEOTIDE SEQUENCE [LARGE SCALE GENOMIC DNA]</scope>
    <source>
        <strain evidence="10 11">ATCC 25309</strain>
    </source>
</reference>
<dbReference type="Pfam" id="PF00072">
    <property type="entry name" value="Response_reg"/>
    <property type="match status" value="1"/>
</dbReference>
<evidence type="ECO:0000313" key="10">
    <source>
        <dbReference type="EMBL" id="TDU71340.1"/>
    </source>
</evidence>
<keyword evidence="3 6" id="KW-0378">Hydrolase</keyword>
<keyword evidence="7" id="KW-0597">Phosphoprotein</keyword>
<dbReference type="InterPro" id="IPR011006">
    <property type="entry name" value="CheY-like_superfamily"/>
</dbReference>
<dbReference type="CDD" id="cd17541">
    <property type="entry name" value="REC_CheB-like"/>
    <property type="match status" value="1"/>
</dbReference>
<feature type="domain" description="Response regulatory" evidence="8">
    <location>
        <begin position="5"/>
        <end position="123"/>
    </location>
</feature>
<proteinExistence type="predicted"/>
<dbReference type="InterPro" id="IPR000673">
    <property type="entry name" value="Sig_transdc_resp-reg_Me-estase"/>
</dbReference>
<keyword evidence="1" id="KW-0963">Cytoplasm</keyword>
<dbReference type="InterPro" id="IPR001789">
    <property type="entry name" value="Sig_transdc_resp-reg_receiver"/>
</dbReference>
<evidence type="ECO:0000259" key="8">
    <source>
        <dbReference type="PROSITE" id="PS50110"/>
    </source>
</evidence>
<feature type="modified residue" description="4-aspartylphosphate" evidence="7">
    <location>
        <position position="56"/>
    </location>
</feature>
<organism evidence="10 11">
    <name type="scientific">Prosthecobacter fusiformis</name>
    <dbReference type="NCBI Taxonomy" id="48464"/>
    <lineage>
        <taxon>Bacteria</taxon>
        <taxon>Pseudomonadati</taxon>
        <taxon>Verrucomicrobiota</taxon>
        <taxon>Verrucomicrobiia</taxon>
        <taxon>Verrucomicrobiales</taxon>
        <taxon>Verrucomicrobiaceae</taxon>
        <taxon>Prosthecobacter</taxon>
    </lineage>
</organism>
<evidence type="ECO:0000256" key="4">
    <source>
        <dbReference type="ARBA" id="ARBA00039140"/>
    </source>
</evidence>
<dbReference type="SUPFAM" id="SSF52172">
    <property type="entry name" value="CheY-like"/>
    <property type="match status" value="1"/>
</dbReference>